<reference evidence="2 3" key="1">
    <citation type="journal article" date="2018" name="Mol. Biol. Evol.">
        <title>Analysis of the draft genome of the red seaweed Gracilariopsis chorda provides insights into genome size evolution in Rhodophyta.</title>
        <authorList>
            <person name="Lee J."/>
            <person name="Yang E.C."/>
            <person name="Graf L."/>
            <person name="Yang J.H."/>
            <person name="Qiu H."/>
            <person name="Zel Zion U."/>
            <person name="Chan C.X."/>
            <person name="Stephens T.G."/>
            <person name="Weber A.P.M."/>
            <person name="Boo G.H."/>
            <person name="Boo S.M."/>
            <person name="Kim K.M."/>
            <person name="Shin Y."/>
            <person name="Jung M."/>
            <person name="Lee S.J."/>
            <person name="Yim H.S."/>
            <person name="Lee J.H."/>
            <person name="Bhattacharya D."/>
            <person name="Yoon H.S."/>
        </authorList>
    </citation>
    <scope>NUCLEOTIDE SEQUENCE [LARGE SCALE GENOMIC DNA]</scope>
    <source>
        <strain evidence="2 3">SKKU-2015</strain>
        <tissue evidence="2">Whole body</tissue>
    </source>
</reference>
<feature type="region of interest" description="Disordered" evidence="1">
    <location>
        <begin position="132"/>
        <end position="189"/>
    </location>
</feature>
<feature type="compositionally biased region" description="Acidic residues" evidence="1">
    <location>
        <begin position="230"/>
        <end position="245"/>
    </location>
</feature>
<gene>
    <name evidence="2" type="ORF">BWQ96_10451</name>
</gene>
<dbReference type="AlphaFoldDB" id="A0A2V3ICP7"/>
<evidence type="ECO:0000256" key="1">
    <source>
        <dbReference type="SAM" id="MobiDB-lite"/>
    </source>
</evidence>
<evidence type="ECO:0000313" key="2">
    <source>
        <dbReference type="EMBL" id="PXF39841.1"/>
    </source>
</evidence>
<feature type="compositionally biased region" description="Acidic residues" evidence="1">
    <location>
        <begin position="164"/>
        <end position="181"/>
    </location>
</feature>
<sequence>MSRVTRSQTRALREVPPNTLHNRSERQRTHAASGGSKTCKEDSSHAMTTTSDGNEESAHHKQKEHSPNANHEAPTQALQQVHSAEIRAKDQAESTECNAEEPVQEVDERDSDGDEDGKRYDECRREDVCADSAKCNAEAPAQALQQVDSVERRADDQADSTECNAEEPVQEVDERDSDGDEDGKPYDECRREDVCADSAKCNAEAPTQALQQVDSVERRADDQADSAECNAEEPLQEEEERDGDEDGKPYDECSWEYVCTDSEELCSGENCDASCGDESLEVESVSGLEEASCSGFEAEHSKVIDVTRGDDVSKVLDVTEESDVATVGNNDECQGEGLFQRSKIMISADCRTRREASLRGAHRLEKDSFSFPGSCATKWHCVEKVTRIPEQDSSSNLEGSDELGLRCTRVVNGTIPDILRWTIHQLQESSVSYGKLTLPASPAIATGCSVTFWNGGKRFWDNVSRFASMLPIPGRFENILYAMERYPSSVLVHTGFRPLFDKYRKLGATPICRLLPSPNAFSEFCSSKNNSTAKDWYEDDCHTRLQEIAVHLTAVAEYVLRCAYISLRYSDINDAFMNLVTTRIALIGTDDDPHFVLKSLKGLLWDLSEEEAYTCLRLAMRSAHDAVLRGSAISGRKHGKKRQSSVGRQRVKLKQLHAIPTEVVNLLIENLSHSSTEVIGAGKGAHELHIDEFEFRMKKVLRGAGDLYKRVGMKFFKEVFEFQ</sequence>
<dbReference type="Proteomes" id="UP000247409">
    <property type="component" value="Unassembled WGS sequence"/>
</dbReference>
<accession>A0A2V3ICP7</accession>
<feature type="compositionally biased region" description="Acidic residues" evidence="1">
    <location>
        <begin position="98"/>
        <end position="115"/>
    </location>
</feature>
<feature type="region of interest" description="Disordered" evidence="1">
    <location>
        <begin position="1"/>
        <end position="120"/>
    </location>
</feature>
<comment type="caution">
    <text evidence="2">The sequence shown here is derived from an EMBL/GenBank/DDBJ whole genome shotgun (WGS) entry which is preliminary data.</text>
</comment>
<protein>
    <submittedName>
        <fullName evidence="2">Uncharacterized protein</fullName>
    </submittedName>
</protein>
<organism evidence="2 3">
    <name type="scientific">Gracilariopsis chorda</name>
    <dbReference type="NCBI Taxonomy" id="448386"/>
    <lineage>
        <taxon>Eukaryota</taxon>
        <taxon>Rhodophyta</taxon>
        <taxon>Florideophyceae</taxon>
        <taxon>Rhodymeniophycidae</taxon>
        <taxon>Gracilariales</taxon>
        <taxon>Gracilariaceae</taxon>
        <taxon>Gracilariopsis</taxon>
    </lineage>
</organism>
<dbReference type="EMBL" id="NBIV01000422">
    <property type="protein sequence ID" value="PXF39841.1"/>
    <property type="molecule type" value="Genomic_DNA"/>
</dbReference>
<keyword evidence="3" id="KW-1185">Reference proteome</keyword>
<feature type="region of interest" description="Disordered" evidence="1">
    <location>
        <begin position="203"/>
        <end position="249"/>
    </location>
</feature>
<name>A0A2V3ICP7_9FLOR</name>
<evidence type="ECO:0000313" key="3">
    <source>
        <dbReference type="Proteomes" id="UP000247409"/>
    </source>
</evidence>
<proteinExistence type="predicted"/>
<feature type="compositionally biased region" description="Polar residues" evidence="1">
    <location>
        <begin position="1"/>
        <end position="10"/>
    </location>
</feature>